<dbReference type="RefSeq" id="WP_310060946.1">
    <property type="nucleotide sequence ID" value="NZ_JAVDVY010000001.1"/>
</dbReference>
<name>A0ABU1WB06_9GAMM</name>
<comment type="caution">
    <text evidence="1">The sequence shown here is derived from an EMBL/GenBank/DDBJ whole genome shotgun (WGS) entry which is preliminary data.</text>
</comment>
<reference evidence="1 2" key="1">
    <citation type="submission" date="2023-07" db="EMBL/GenBank/DDBJ databases">
        <title>Sorghum-associated microbial communities from plants grown in Nebraska, USA.</title>
        <authorList>
            <person name="Schachtman D."/>
        </authorList>
    </citation>
    <scope>NUCLEOTIDE SEQUENCE [LARGE SCALE GENOMIC DNA]</scope>
    <source>
        <strain evidence="1 2">BE198</strain>
    </source>
</reference>
<protein>
    <submittedName>
        <fullName evidence="1">Uncharacterized protein</fullName>
    </submittedName>
</protein>
<sequence>MTRLTIEDRLVRRRLIDDVDKERAQLLKAASRCAEAQLPPNFREYIAALEKVATDLGRGLKSPHVERAANLYREIIAGRTTLNEAVKALVLHDSIRDRRRDLEMQFIALGKDLATARRLAEAVLQAEEHQHPTGVEAERLDRRARKTLARLKG</sequence>
<dbReference type="EMBL" id="JAVDVY010000001">
    <property type="protein sequence ID" value="MDR7134565.1"/>
    <property type="molecule type" value="Genomic_DNA"/>
</dbReference>
<dbReference type="Proteomes" id="UP001251524">
    <property type="component" value="Unassembled WGS sequence"/>
</dbReference>
<evidence type="ECO:0000313" key="1">
    <source>
        <dbReference type="EMBL" id="MDR7134565.1"/>
    </source>
</evidence>
<gene>
    <name evidence="1" type="ORF">J2X06_001749</name>
</gene>
<organism evidence="1 2">
    <name type="scientific">Lysobacter niastensis</name>
    <dbReference type="NCBI Taxonomy" id="380629"/>
    <lineage>
        <taxon>Bacteria</taxon>
        <taxon>Pseudomonadati</taxon>
        <taxon>Pseudomonadota</taxon>
        <taxon>Gammaproteobacteria</taxon>
        <taxon>Lysobacterales</taxon>
        <taxon>Lysobacteraceae</taxon>
        <taxon>Lysobacter</taxon>
    </lineage>
</organism>
<evidence type="ECO:0000313" key="2">
    <source>
        <dbReference type="Proteomes" id="UP001251524"/>
    </source>
</evidence>
<proteinExistence type="predicted"/>
<accession>A0ABU1WB06</accession>
<keyword evidence="2" id="KW-1185">Reference proteome</keyword>